<feature type="compositionally biased region" description="Polar residues" evidence="1">
    <location>
        <begin position="41"/>
        <end position="56"/>
    </location>
</feature>
<gene>
    <name evidence="2" type="ORF">KIPB_004253</name>
    <name evidence="3" type="ORF">KIPB_007038</name>
</gene>
<dbReference type="EMBL" id="BDIP01000892">
    <property type="protein sequence ID" value="GIQ83010.1"/>
    <property type="molecule type" value="Genomic_DNA"/>
</dbReference>
<comment type="caution">
    <text evidence="3">The sequence shown here is derived from an EMBL/GenBank/DDBJ whole genome shotgun (WGS) entry which is preliminary data.</text>
</comment>
<feature type="compositionally biased region" description="Polar residues" evidence="1">
    <location>
        <begin position="10"/>
        <end position="31"/>
    </location>
</feature>
<dbReference type="AlphaFoldDB" id="A0A9K3CZG2"/>
<feature type="region of interest" description="Disordered" evidence="1">
    <location>
        <begin position="1"/>
        <end position="56"/>
    </location>
</feature>
<accession>A0A9K3CZG2</accession>
<reference evidence="3" key="1">
    <citation type="submission" date="2016-10" db="EMBL/GenBank/DDBJ databases">
        <authorList>
            <person name="Tanifuji G."/>
            <person name="Kume K."/>
            <person name="Nakayama T."/>
            <person name="Takabayashi S."/>
            <person name="Hashimoto T."/>
        </authorList>
    </citation>
    <scope>NUCLEOTIDE SEQUENCE</scope>
    <source>
        <strain evidence="3">NY0173</strain>
    </source>
</reference>
<protein>
    <submittedName>
        <fullName evidence="3">Uncharacterized protein</fullName>
    </submittedName>
</protein>
<proteinExistence type="predicted"/>
<organism evidence="3 4">
    <name type="scientific">Kipferlia bialata</name>
    <dbReference type="NCBI Taxonomy" id="797122"/>
    <lineage>
        <taxon>Eukaryota</taxon>
        <taxon>Metamonada</taxon>
        <taxon>Carpediemonas-like organisms</taxon>
        <taxon>Kipferlia</taxon>
    </lineage>
</organism>
<name>A0A9K3CZG2_9EUKA</name>
<evidence type="ECO:0000313" key="3">
    <source>
        <dbReference type="EMBL" id="GIQ85387.1"/>
    </source>
</evidence>
<keyword evidence="4" id="KW-1185">Reference proteome</keyword>
<dbReference type="EMBL" id="BDIP01001915">
    <property type="protein sequence ID" value="GIQ85387.1"/>
    <property type="molecule type" value="Genomic_DNA"/>
</dbReference>
<evidence type="ECO:0000313" key="4">
    <source>
        <dbReference type="Proteomes" id="UP000265618"/>
    </source>
</evidence>
<evidence type="ECO:0000256" key="1">
    <source>
        <dbReference type="SAM" id="MobiDB-lite"/>
    </source>
</evidence>
<evidence type="ECO:0000313" key="2">
    <source>
        <dbReference type="EMBL" id="GIQ83010.1"/>
    </source>
</evidence>
<sequence>MGLQPGGTADGTSVSNPESGSEHTATSTNAAPSVVPIAEHISQSSRSALDSGTESTPEVLAHTLKETRVLGNDLDEIRAMSAAIDAKQNAMGHDLEQLFARSAAADAQQNAMGHRLDELFARTAAIDAQQNAMRDELDEIREWVDAAKAHYQRNGE</sequence>
<dbReference type="Proteomes" id="UP000265618">
    <property type="component" value="Unassembled WGS sequence"/>
</dbReference>
<reference evidence="3 4" key="2">
    <citation type="journal article" date="2018" name="PLoS ONE">
        <title>The draft genome of Kipferlia bialata reveals reductive genome evolution in fornicate parasites.</title>
        <authorList>
            <person name="Tanifuji G."/>
            <person name="Takabayashi S."/>
            <person name="Kume K."/>
            <person name="Takagi M."/>
            <person name="Nakayama T."/>
            <person name="Kamikawa R."/>
            <person name="Inagaki Y."/>
            <person name="Hashimoto T."/>
        </authorList>
    </citation>
    <scope>NUCLEOTIDE SEQUENCE [LARGE SCALE GENOMIC DNA]</scope>
    <source>
        <strain evidence="3">NY0173</strain>
    </source>
</reference>